<dbReference type="InterPro" id="IPR020846">
    <property type="entry name" value="MFS_dom"/>
</dbReference>
<feature type="transmembrane region" description="Helical" evidence="7">
    <location>
        <begin position="176"/>
        <end position="194"/>
    </location>
</feature>
<evidence type="ECO:0000256" key="2">
    <source>
        <dbReference type="ARBA" id="ARBA00022448"/>
    </source>
</evidence>
<feature type="transmembrane region" description="Helical" evidence="7">
    <location>
        <begin position="341"/>
        <end position="364"/>
    </location>
</feature>
<keyword evidence="2" id="KW-0813">Transport</keyword>
<dbReference type="Proteomes" id="UP000621492">
    <property type="component" value="Unassembled WGS sequence"/>
</dbReference>
<accession>A0A9W5X7E4</accession>
<gene>
    <name evidence="9" type="ORF">GCM10011409_40490</name>
</gene>
<feature type="transmembrane region" description="Helical" evidence="7">
    <location>
        <begin position="370"/>
        <end position="392"/>
    </location>
</feature>
<comment type="caution">
    <text evidence="9">The sequence shown here is derived from an EMBL/GenBank/DDBJ whole genome shotgun (WGS) entry which is preliminary data.</text>
</comment>
<dbReference type="Pfam" id="PF07690">
    <property type="entry name" value="MFS_1"/>
    <property type="match status" value="1"/>
</dbReference>
<dbReference type="GO" id="GO:0022857">
    <property type="term" value="F:transmembrane transporter activity"/>
    <property type="evidence" value="ECO:0007669"/>
    <property type="project" value="InterPro"/>
</dbReference>
<dbReference type="CDD" id="cd06173">
    <property type="entry name" value="MFS_MefA_like"/>
    <property type="match status" value="1"/>
</dbReference>
<keyword evidence="10" id="KW-1185">Reference proteome</keyword>
<feature type="transmembrane region" description="Helical" evidence="7">
    <location>
        <begin position="47"/>
        <end position="66"/>
    </location>
</feature>
<feature type="transmembrane region" description="Helical" evidence="7">
    <location>
        <begin position="304"/>
        <end position="329"/>
    </location>
</feature>
<keyword evidence="6 7" id="KW-0472">Membrane</keyword>
<dbReference type="PROSITE" id="PS50850">
    <property type="entry name" value="MFS"/>
    <property type="match status" value="1"/>
</dbReference>
<keyword evidence="5 7" id="KW-1133">Transmembrane helix</keyword>
<evidence type="ECO:0000256" key="6">
    <source>
        <dbReference type="ARBA" id="ARBA00023136"/>
    </source>
</evidence>
<dbReference type="GO" id="GO:0005886">
    <property type="term" value="C:plasma membrane"/>
    <property type="evidence" value="ECO:0007669"/>
    <property type="project" value="UniProtKB-SubCell"/>
</dbReference>
<feature type="transmembrane region" description="Helical" evidence="7">
    <location>
        <begin position="247"/>
        <end position="268"/>
    </location>
</feature>
<evidence type="ECO:0000256" key="1">
    <source>
        <dbReference type="ARBA" id="ARBA00004651"/>
    </source>
</evidence>
<protein>
    <submittedName>
        <fullName evidence="9">MFS transporter</fullName>
    </submittedName>
</protein>
<organism evidence="9 10">
    <name type="scientific">Lentibacillus populi</name>
    <dbReference type="NCBI Taxonomy" id="1827502"/>
    <lineage>
        <taxon>Bacteria</taxon>
        <taxon>Bacillati</taxon>
        <taxon>Bacillota</taxon>
        <taxon>Bacilli</taxon>
        <taxon>Bacillales</taxon>
        <taxon>Bacillaceae</taxon>
        <taxon>Lentibacillus</taxon>
    </lineage>
</organism>
<dbReference type="PRINTS" id="PR01988">
    <property type="entry name" value="EXPORTERBACE"/>
</dbReference>
<dbReference type="SUPFAM" id="SSF103473">
    <property type="entry name" value="MFS general substrate transporter"/>
    <property type="match status" value="1"/>
</dbReference>
<evidence type="ECO:0000259" key="8">
    <source>
        <dbReference type="PROSITE" id="PS50850"/>
    </source>
</evidence>
<evidence type="ECO:0000256" key="3">
    <source>
        <dbReference type="ARBA" id="ARBA00022475"/>
    </source>
</evidence>
<evidence type="ECO:0000256" key="4">
    <source>
        <dbReference type="ARBA" id="ARBA00022692"/>
    </source>
</evidence>
<proteinExistence type="predicted"/>
<dbReference type="AlphaFoldDB" id="A0A9W5X7E4"/>
<dbReference type="InterPro" id="IPR036259">
    <property type="entry name" value="MFS_trans_sf"/>
</dbReference>
<keyword evidence="4 7" id="KW-0812">Transmembrane</keyword>
<feature type="domain" description="Major facilitator superfamily (MFS) profile" evidence="8">
    <location>
        <begin position="12"/>
        <end position="402"/>
    </location>
</feature>
<dbReference type="InterPro" id="IPR022324">
    <property type="entry name" value="Bacilysin_exporter_BacE_put"/>
</dbReference>
<evidence type="ECO:0000313" key="9">
    <source>
        <dbReference type="EMBL" id="GGB58912.1"/>
    </source>
</evidence>
<name>A0A9W5X7E4_9BACI</name>
<reference evidence="9" key="1">
    <citation type="journal article" date="2014" name="Int. J. Syst. Evol. Microbiol.">
        <title>Complete genome sequence of Corynebacterium casei LMG S-19264T (=DSM 44701T), isolated from a smear-ripened cheese.</title>
        <authorList>
            <consortium name="US DOE Joint Genome Institute (JGI-PGF)"/>
            <person name="Walter F."/>
            <person name="Albersmeier A."/>
            <person name="Kalinowski J."/>
            <person name="Ruckert C."/>
        </authorList>
    </citation>
    <scope>NUCLEOTIDE SEQUENCE</scope>
    <source>
        <strain evidence="9">CGMCC 1.15454</strain>
    </source>
</reference>
<comment type="subcellular location">
    <subcellularLocation>
        <location evidence="1">Cell membrane</location>
        <topology evidence="1">Multi-pass membrane protein</topology>
    </subcellularLocation>
</comment>
<feature type="transmembrane region" description="Helical" evidence="7">
    <location>
        <begin position="215"/>
        <end position="235"/>
    </location>
</feature>
<keyword evidence="3" id="KW-1003">Cell membrane</keyword>
<evidence type="ECO:0000313" key="10">
    <source>
        <dbReference type="Proteomes" id="UP000621492"/>
    </source>
</evidence>
<feature type="transmembrane region" description="Helical" evidence="7">
    <location>
        <begin position="141"/>
        <end position="164"/>
    </location>
</feature>
<dbReference type="InterPro" id="IPR011701">
    <property type="entry name" value="MFS"/>
</dbReference>
<sequence>MKNWTVWKQEKNYQKLFWSGFMNGIGNRFSQVAVLTLLYQVTGSGGAIGLLFAIRMAPFLLLAPIGGFLADHFSKKKILIVMDIIRIPFAISPILVQGADDLWIVYTSAFFLAAGEAIYSPTRMSAIPALVKQDRLLYINALEQIMVGVVLVVGSCSGGVISYIFGLNLAFLLDGLSYLLSALFIVNMTIPAAVKNKTESLNPAQSSSIWGVIKGSSVLLIFIIIEITMPIANGIDNVLISVYALDIFHMGDLGVGFIYASLGLGFIISSFLSNLLKRKLVALIIVFIALEGCGHLLLSIAPVFSLALIIVVFITFAGGISNICLSTLIMKIVPKPRQGSFFGITQMMTNTMLGISMGVAGYLLEIFEPRMLSFLVGTTYILFTIFYAVMFSRVNLVKEKRKLVFHEN</sequence>
<feature type="transmembrane region" description="Helical" evidence="7">
    <location>
        <begin position="21"/>
        <end position="41"/>
    </location>
</feature>
<feature type="transmembrane region" description="Helical" evidence="7">
    <location>
        <begin position="280"/>
        <end position="298"/>
    </location>
</feature>
<dbReference type="RefSeq" id="WP_155555452.1">
    <property type="nucleotide sequence ID" value="NZ_BMJD01000051.1"/>
</dbReference>
<evidence type="ECO:0000256" key="5">
    <source>
        <dbReference type="ARBA" id="ARBA00022989"/>
    </source>
</evidence>
<dbReference type="PANTHER" id="PTHR43266">
    <property type="entry name" value="MACROLIDE-EFFLUX PROTEIN"/>
    <property type="match status" value="1"/>
</dbReference>
<evidence type="ECO:0000256" key="7">
    <source>
        <dbReference type="SAM" id="Phobius"/>
    </source>
</evidence>
<dbReference type="Gene3D" id="1.20.1250.20">
    <property type="entry name" value="MFS general substrate transporter like domains"/>
    <property type="match status" value="1"/>
</dbReference>
<reference evidence="9" key="2">
    <citation type="submission" date="2020-09" db="EMBL/GenBank/DDBJ databases">
        <authorList>
            <person name="Sun Q."/>
            <person name="Zhou Y."/>
        </authorList>
    </citation>
    <scope>NUCLEOTIDE SEQUENCE</scope>
    <source>
        <strain evidence="9">CGMCC 1.15454</strain>
    </source>
</reference>
<dbReference type="PANTHER" id="PTHR43266:SF10">
    <property type="entry name" value="BACILYSIN EXPORTER BACE-RELATED"/>
    <property type="match status" value="1"/>
</dbReference>
<dbReference type="EMBL" id="BMJD01000051">
    <property type="protein sequence ID" value="GGB58912.1"/>
    <property type="molecule type" value="Genomic_DNA"/>
</dbReference>